<reference evidence="17" key="1">
    <citation type="submission" date="2015-02" db="EMBL/GenBank/DDBJ databases">
        <title>Genome sequencing for Strongylocentrotus purpuratus.</title>
        <authorList>
            <person name="Murali S."/>
            <person name="Liu Y."/>
            <person name="Vee V."/>
            <person name="English A."/>
            <person name="Wang M."/>
            <person name="Skinner E."/>
            <person name="Han Y."/>
            <person name="Muzny D.M."/>
            <person name="Worley K.C."/>
            <person name="Gibbs R.A."/>
        </authorList>
    </citation>
    <scope>NUCLEOTIDE SEQUENCE</scope>
</reference>
<dbReference type="GO" id="GO:0048731">
    <property type="term" value="P:system development"/>
    <property type="evidence" value="ECO:0007669"/>
    <property type="project" value="UniProtKB-ARBA"/>
</dbReference>
<feature type="domain" description="EGF-like" evidence="14">
    <location>
        <begin position="118"/>
        <end position="158"/>
    </location>
</feature>
<evidence type="ECO:0000256" key="8">
    <source>
        <dbReference type="ARBA" id="ARBA00023136"/>
    </source>
</evidence>
<keyword evidence="2 11" id="KW-0245">EGF-like domain</keyword>
<feature type="chain" id="PRO_5029560487" evidence="13">
    <location>
        <begin position="21"/>
        <end position="2191"/>
    </location>
</feature>
<dbReference type="CDD" id="cd00054">
    <property type="entry name" value="EGF_CA"/>
    <property type="match status" value="12"/>
</dbReference>
<feature type="domain" description="EGF-like" evidence="14">
    <location>
        <begin position="244"/>
        <end position="284"/>
    </location>
</feature>
<dbReference type="InterPro" id="IPR018097">
    <property type="entry name" value="EGF_Ca-bd_CS"/>
</dbReference>
<dbReference type="Proteomes" id="UP000007110">
    <property type="component" value="Unassembled WGS sequence"/>
</dbReference>
<accession>A0A7M7T5T7</accession>
<keyword evidence="10" id="KW-0325">Glycoprotein</keyword>
<dbReference type="Pfam" id="PF00084">
    <property type="entry name" value="Sushi"/>
    <property type="match status" value="2"/>
</dbReference>
<dbReference type="InterPro" id="IPR035976">
    <property type="entry name" value="Sushi/SCR/CCP_sf"/>
</dbReference>
<evidence type="ECO:0000256" key="2">
    <source>
        <dbReference type="ARBA" id="ARBA00022536"/>
    </source>
</evidence>
<dbReference type="SUPFAM" id="SSF57184">
    <property type="entry name" value="Growth factor receptor domain"/>
    <property type="match status" value="2"/>
</dbReference>
<dbReference type="InterPro" id="IPR009030">
    <property type="entry name" value="Growth_fac_rcpt_cys_sf"/>
</dbReference>
<dbReference type="RefSeq" id="XP_030856062.1">
    <property type="nucleotide sequence ID" value="XM_031000202.1"/>
</dbReference>
<keyword evidence="7" id="KW-1133">Transmembrane helix</keyword>
<dbReference type="PROSITE" id="PS00022">
    <property type="entry name" value="EGF_1"/>
    <property type="match status" value="1"/>
</dbReference>
<evidence type="ECO:0000256" key="13">
    <source>
        <dbReference type="SAM" id="SignalP"/>
    </source>
</evidence>
<keyword evidence="5" id="KW-0677">Repeat</keyword>
<dbReference type="InterPro" id="IPR000742">
    <property type="entry name" value="EGF"/>
</dbReference>
<evidence type="ECO:0000256" key="7">
    <source>
        <dbReference type="ARBA" id="ARBA00022989"/>
    </source>
</evidence>
<feature type="domain" description="EGF-like" evidence="14">
    <location>
        <begin position="950"/>
        <end position="990"/>
    </location>
</feature>
<dbReference type="EnsemblMetazoa" id="XM_031000202">
    <property type="protein sequence ID" value="XP_030856062"/>
    <property type="gene ID" value="LOC105436405"/>
</dbReference>
<protein>
    <submittedName>
        <fullName evidence="16">Uncharacterized protein</fullName>
    </submittedName>
</protein>
<evidence type="ECO:0000259" key="15">
    <source>
        <dbReference type="PROSITE" id="PS50923"/>
    </source>
</evidence>
<keyword evidence="12" id="KW-0768">Sushi</keyword>
<dbReference type="OrthoDB" id="10069021at2759"/>
<feature type="domain" description="EGF-like" evidence="14">
    <location>
        <begin position="548"/>
        <end position="589"/>
    </location>
</feature>
<evidence type="ECO:0000256" key="4">
    <source>
        <dbReference type="ARBA" id="ARBA00022729"/>
    </source>
</evidence>
<dbReference type="GO" id="GO:0016020">
    <property type="term" value="C:membrane"/>
    <property type="evidence" value="ECO:0007669"/>
    <property type="project" value="UniProtKB-SubCell"/>
</dbReference>
<evidence type="ECO:0000256" key="1">
    <source>
        <dbReference type="ARBA" id="ARBA00004479"/>
    </source>
</evidence>
<dbReference type="InterPro" id="IPR057138">
    <property type="entry name" value="EGF_PEAR1L-like"/>
</dbReference>
<dbReference type="CDD" id="cd00033">
    <property type="entry name" value="CCP"/>
    <property type="match status" value="3"/>
</dbReference>
<name>A0A7M7T5T7_STRPU</name>
<feature type="domain" description="EGF-like" evidence="14">
    <location>
        <begin position="1650"/>
        <end position="1690"/>
    </location>
</feature>
<evidence type="ECO:0000256" key="3">
    <source>
        <dbReference type="ARBA" id="ARBA00022692"/>
    </source>
</evidence>
<feature type="domain" description="EGF-like" evidence="14">
    <location>
        <begin position="198"/>
        <end position="236"/>
    </location>
</feature>
<feature type="signal peptide" evidence="13">
    <location>
        <begin position="1"/>
        <end position="20"/>
    </location>
</feature>
<keyword evidence="3" id="KW-0812">Transmembrane</keyword>
<dbReference type="SMART" id="SM00181">
    <property type="entry name" value="EGF"/>
    <property type="match status" value="26"/>
</dbReference>
<dbReference type="InterPro" id="IPR000436">
    <property type="entry name" value="Sushi_SCR_CCP_dom"/>
</dbReference>
<dbReference type="GO" id="GO:0071944">
    <property type="term" value="C:cell periphery"/>
    <property type="evidence" value="ECO:0007669"/>
    <property type="project" value="UniProtKB-ARBA"/>
</dbReference>
<evidence type="ECO:0000256" key="9">
    <source>
        <dbReference type="ARBA" id="ARBA00023157"/>
    </source>
</evidence>
<dbReference type="GO" id="GO:0005201">
    <property type="term" value="F:extracellular matrix structural constituent"/>
    <property type="evidence" value="ECO:0000318"/>
    <property type="project" value="GO_Central"/>
</dbReference>
<feature type="disulfide bond" evidence="12">
    <location>
        <begin position="2161"/>
        <end position="2188"/>
    </location>
</feature>
<dbReference type="InterPro" id="IPR048530">
    <property type="entry name" value="FAM171_N"/>
</dbReference>
<dbReference type="InterPro" id="IPR024731">
    <property type="entry name" value="NELL2-like_EGF"/>
</dbReference>
<dbReference type="PROSITE" id="PS50026">
    <property type="entry name" value="EGF_3"/>
    <property type="match status" value="14"/>
</dbReference>
<organism evidence="16 17">
    <name type="scientific">Strongylocentrotus purpuratus</name>
    <name type="common">Purple sea urchin</name>
    <dbReference type="NCBI Taxonomy" id="7668"/>
    <lineage>
        <taxon>Eukaryota</taxon>
        <taxon>Metazoa</taxon>
        <taxon>Echinodermata</taxon>
        <taxon>Eleutherozoa</taxon>
        <taxon>Echinozoa</taxon>
        <taxon>Echinoidea</taxon>
        <taxon>Euechinoidea</taxon>
        <taxon>Echinacea</taxon>
        <taxon>Camarodonta</taxon>
        <taxon>Echinidea</taxon>
        <taxon>Strongylocentrotidae</taxon>
        <taxon>Strongylocentrotus</taxon>
    </lineage>
</organism>
<dbReference type="SMART" id="SM00032">
    <property type="entry name" value="CCP"/>
    <property type="match status" value="3"/>
</dbReference>
<dbReference type="PANTHER" id="PTHR24039:SF57">
    <property type="entry name" value="FIBROPELLIN-2"/>
    <property type="match status" value="1"/>
</dbReference>
<dbReference type="PROSITE" id="PS01187">
    <property type="entry name" value="EGF_CA"/>
    <property type="match status" value="10"/>
</dbReference>
<dbReference type="Gene3D" id="2.10.70.10">
    <property type="entry name" value="Complement Module, domain 1"/>
    <property type="match status" value="3"/>
</dbReference>
<keyword evidence="17" id="KW-1185">Reference proteome</keyword>
<feature type="domain" description="EGF-like" evidence="14">
    <location>
        <begin position="1550"/>
        <end position="1590"/>
    </location>
</feature>
<dbReference type="InterPro" id="IPR001881">
    <property type="entry name" value="EGF-like_Ca-bd_dom"/>
</dbReference>
<comment type="subcellular location">
    <subcellularLocation>
        <location evidence="1">Membrane</location>
        <topology evidence="1">Single-pass type I membrane protein</topology>
    </subcellularLocation>
</comment>
<dbReference type="PROSITE" id="PS00010">
    <property type="entry name" value="ASX_HYDROXYL"/>
    <property type="match status" value="13"/>
</dbReference>
<dbReference type="Pfam" id="PF07645">
    <property type="entry name" value="EGF_CA"/>
    <property type="match status" value="3"/>
</dbReference>
<feature type="domain" description="EGF-like" evidence="14">
    <location>
        <begin position="341"/>
        <end position="379"/>
    </location>
</feature>
<evidence type="ECO:0000259" key="14">
    <source>
        <dbReference type="PROSITE" id="PS50026"/>
    </source>
</evidence>
<evidence type="ECO:0000256" key="11">
    <source>
        <dbReference type="PROSITE-ProRule" id="PRU00076"/>
    </source>
</evidence>
<dbReference type="FunFam" id="2.10.25.10:FF:000010">
    <property type="entry name" value="Pro-epidermal growth factor"/>
    <property type="match status" value="1"/>
</dbReference>
<dbReference type="FunFam" id="2.10.25.10:FF:000038">
    <property type="entry name" value="Fibrillin 2"/>
    <property type="match status" value="7"/>
</dbReference>
<feature type="domain" description="EGF-like" evidence="14">
    <location>
        <begin position="650"/>
        <end position="690"/>
    </location>
</feature>
<dbReference type="FunFam" id="2.10.25.10:FF:000202">
    <property type="entry name" value="Multiple epidermal growth factor-like domains 8"/>
    <property type="match status" value="4"/>
</dbReference>
<keyword evidence="4 13" id="KW-0732">Signal</keyword>
<keyword evidence="6" id="KW-0106">Calcium</keyword>
<dbReference type="InParanoid" id="A0A7M7T5T7"/>
<evidence type="ECO:0000313" key="16">
    <source>
        <dbReference type="EnsemblMetazoa" id="XP_030856062"/>
    </source>
</evidence>
<dbReference type="SUPFAM" id="SSF57535">
    <property type="entry name" value="Complement control module/SCR domain"/>
    <property type="match status" value="3"/>
</dbReference>
<feature type="domain" description="EGF-like" evidence="14">
    <location>
        <begin position="1153"/>
        <end position="1193"/>
    </location>
</feature>
<dbReference type="PANTHER" id="PTHR24039">
    <property type="entry name" value="FIBRILLIN-RELATED"/>
    <property type="match status" value="1"/>
</dbReference>
<keyword evidence="9 12" id="KW-1015">Disulfide bond</keyword>
<dbReference type="InterPro" id="IPR049883">
    <property type="entry name" value="NOTCH1_EGF-like"/>
</dbReference>
<dbReference type="GO" id="GO:0048513">
    <property type="term" value="P:animal organ development"/>
    <property type="evidence" value="ECO:0007669"/>
    <property type="project" value="UniProtKB-ARBA"/>
</dbReference>
<evidence type="ECO:0000256" key="6">
    <source>
        <dbReference type="ARBA" id="ARBA00022837"/>
    </source>
</evidence>
<dbReference type="Pfam" id="PF12947">
    <property type="entry name" value="EGF_3"/>
    <property type="match status" value="9"/>
</dbReference>
<feature type="domain" description="EGF-like" evidence="14">
    <location>
        <begin position="1050"/>
        <end position="1090"/>
    </location>
</feature>
<reference evidence="16" key="2">
    <citation type="submission" date="2021-01" db="UniProtKB">
        <authorList>
            <consortium name="EnsemblMetazoa"/>
        </authorList>
    </citation>
    <scope>IDENTIFICATION</scope>
</reference>
<feature type="domain" description="EGF-like" evidence="14">
    <location>
        <begin position="750"/>
        <end position="790"/>
    </location>
</feature>
<dbReference type="GeneID" id="105436405"/>
<feature type="domain" description="Sushi" evidence="15">
    <location>
        <begin position="2135"/>
        <end position="2190"/>
    </location>
</feature>
<dbReference type="PROSITE" id="PS50923">
    <property type="entry name" value="SUSHI"/>
    <property type="match status" value="3"/>
</dbReference>
<dbReference type="PROSITE" id="PS01186">
    <property type="entry name" value="EGF_2"/>
    <property type="match status" value="9"/>
</dbReference>
<comment type="caution">
    <text evidence="11">Lacks conserved residue(s) required for the propagation of feature annotation.</text>
</comment>
<evidence type="ECO:0000256" key="12">
    <source>
        <dbReference type="PROSITE-ProRule" id="PRU00302"/>
    </source>
</evidence>
<evidence type="ECO:0000313" key="17">
    <source>
        <dbReference type="Proteomes" id="UP000007110"/>
    </source>
</evidence>
<feature type="domain" description="EGF-like" evidence="14">
    <location>
        <begin position="850"/>
        <end position="890"/>
    </location>
</feature>
<keyword evidence="8" id="KW-0472">Membrane</keyword>
<dbReference type="SMART" id="SM00179">
    <property type="entry name" value="EGF_CA"/>
    <property type="match status" value="13"/>
</dbReference>
<evidence type="ECO:0000256" key="5">
    <source>
        <dbReference type="ARBA" id="ARBA00022737"/>
    </source>
</evidence>
<dbReference type="GO" id="GO:0005509">
    <property type="term" value="F:calcium ion binding"/>
    <property type="evidence" value="ECO:0007669"/>
    <property type="project" value="InterPro"/>
</dbReference>
<dbReference type="SUPFAM" id="SSF57196">
    <property type="entry name" value="EGF/Laminin"/>
    <property type="match status" value="8"/>
</dbReference>
<evidence type="ECO:0000256" key="10">
    <source>
        <dbReference type="ARBA" id="ARBA00023180"/>
    </source>
</evidence>
<dbReference type="Pfam" id="PF23301">
    <property type="entry name" value="EGF_PEAR1L"/>
    <property type="match status" value="1"/>
</dbReference>
<proteinExistence type="predicted"/>
<feature type="domain" description="Sushi" evidence="15">
    <location>
        <begin position="499"/>
        <end position="548"/>
    </location>
</feature>
<feature type="domain" description="EGF-like" evidence="14">
    <location>
        <begin position="445"/>
        <end position="485"/>
    </location>
</feature>
<sequence length="2191" mass="238438">MLLGTILTLVIAVCADLCYAKGVFSVHNYRHVPVHRNSATVRKVGNVYVFPYYSAMRRKIHRCGYGSYRLGCCAGWVRNSIAGTCTPICESGCVHGTCVAPNQCRCEPGYTGANCNADLNECGLEPRPCNHRCINTMGSFRCHCEESYLLEEDGKTCTRDSRCYPGRCAYGCRKNGFRLECICPAGLRLAQDSYHCLDVDECAEGTVQCPSDQRCVNTYGNYMCLCQEGSQFRYIDGKLRCTESEDRCANAGYICDTNAKCQAGDGVVKCACNRGYVGNGEECTIVELKSCSQRPCFPQATCTNQELVSTDMPYPEGGVLKLYECGPCPRGYIGDGETCEDIDECAEGTDLCHDEAVCTNTPGFYRCACKEGFSGDGFSCSALGCPFPGIVGNGQITPDPTGPSGQYNDGTIITFECQIGYNLQGAALSTCLKGMWTAELPVCADIDECQTGDAACHEFATCVNTPGSYRCTCNPRYTGSGIMCFSLYCTVDAGMVNGRMVPAPLVGDEYRDGDLVSFHCDDGFLMVGSLNSVCEMGLWSDPFPQCVDVDECATEFTNDCDANAVCINSPGSYRCECNLGFFGNGQVCIEIDPTSCADRPCSEGVVCTDLDRVVVLATIDLKNPTSDVITLYKCGDCPEGYHGDGENCVDIDECAENTFECATNAQCINLPGTYMCTCNEGYYGDGKVCIRIDPTRCYDLPCFPGTQCNDLDRGLVLDAVDIKSPPSVIRLYECDECPQGYAGNGTFCEDVDECALEIDECHDNATCNNLPGTYDCVCNRGFYGNGRVCIPIDPTRCSDNPCFPGVECSDLSRGEVVSNTDLDNPPEIILQYTCENCPPGYRGDGVECNDIDECAENTFECATNAQCINLPGTYMCTCNEGYYGDGKVCIRIDPTRCYDLPCFPGTQCNDLDRGLVLDAVDIKSPPSVIRLYECDECPQGYAGNGTFCEDVDECALEIDECHDNATCNNLPGTYDCVCNRGFYGNGRVCIPIDPTRCSDNPCFPGVECSDLSRGEVVSNTDLDNPPEIILQYTCGICPTGYRGDGVRCNDIDECAENLYECHPFAMCFNLPGAFECVCMDGHHGNGKTCIPMDQTFCTADGPCFEGVDCTNLSRSDVLDKIDLLTATAEDIIKFYLCGDCPGGYLGDGEVCLDIDECDTGDFDCHKNASCENEIGGYTCVCVEGHFGNGTHCAQLDDRSCADDPCFPGVECMDVDPTMVDYTQSFVRLFECGDCPEDYSGDGIDCIEDYVPPLINLTVIALDHYEPTEDAVAPDTDISVFVADPLARFGTRMVASALTGPDGIAVLSVPHNQSLIITANCDGYLINSITAKANLKQKNIVTIPIAVYEELNLFRWLTASSNSFAFGGTEDTAQYQVAIPAGGLRVRNRRLVQIEFYGVNLTVPEQFEHSPEPIAVLNAGPGPRGDIGTTLNGEPARAELVALDIVGMMELNVFETSTSFRSATLTQPVTITIPITSLSDEFSAGDFMDAWYFNEEHGVWVKDGTGIIEQDQDTDMLVWQYEATHFTWWAAGKPQVQTSCGNLGDGDNCVDIDECTENTFECATNAQCINLPGTYMCTCNEGYYGDGKVCIRIDPTRCYDLPCFPGTQCNDLDRGLVLDAVDITSPPSVIRLYECDECPQGYAGNGTFCEDVDECLLEIDECHDNATCNNLPGTYDCVCNRGFYGNGRVCIPIDPARCSDTPCFPGVPCSDLSRGEVVSNTDLDNPPETILQYTCGNCPPGYRGDGVECNEDYVPPLINLTVIALDHYVPTEDAVAPDTDISVFVADPLARFGTRMVASALTGPNGIAVLSVPHNQSLIITANCDGYLVNSITAKANLKQKNIVTIPIAVYEELNLFRWLTASSNSFAFGTIQEGTAHYKVFIPAGGLRVRNRRLVQIEFYGVNLTVPEQFEHSPEPIAVLNGARAELVALDIVGMMELNVFETSTSFRSVTITQPVNITIPITSLSDEFSAGDSMDAWYFDEDHGVWVKDGTGIIEQDRDSDMLVWQYEATHFTWWAAGKPQVQTSCVKVKTCLDGACNLPVPGIRIQLTGEDYGFSSSRTTDRYAEAFFNFKHGRTVTLEAVCARERVTVASTTLPAAFDNADTDIPSVSPDPLLPLDVCREVTLMLPPLASNMTCPGEVEFSVHSLNGRKYSDVVQYSCDIGRTQKGEGYRTCLECGLWSDRPVECILI</sequence>
<dbReference type="Gene3D" id="2.10.25.10">
    <property type="entry name" value="Laminin"/>
    <property type="match status" value="25"/>
</dbReference>
<dbReference type="Pfam" id="PF10577">
    <property type="entry name" value="FAM171A1-2-B_N"/>
    <property type="match status" value="2"/>
</dbReference>
<dbReference type="InterPro" id="IPR000152">
    <property type="entry name" value="EGF-type_Asp/Asn_hydroxyl_site"/>
</dbReference>
<feature type="domain" description="Sushi" evidence="15">
    <location>
        <begin position="383"/>
        <end position="445"/>
    </location>
</feature>
<dbReference type="GO" id="GO:0005576">
    <property type="term" value="C:extracellular region"/>
    <property type="evidence" value="ECO:0000318"/>
    <property type="project" value="GO_Central"/>
</dbReference>